<keyword evidence="2" id="KW-0496">Mitochondrion</keyword>
<gene>
    <name evidence="2" type="ORF">AEK19_MT0762</name>
</gene>
<evidence type="ECO:0000256" key="1">
    <source>
        <dbReference type="SAM" id="SignalP"/>
    </source>
</evidence>
<organism evidence="2">
    <name type="scientific">Utricularia reniformis</name>
    <dbReference type="NCBI Taxonomy" id="192314"/>
    <lineage>
        <taxon>Eukaryota</taxon>
        <taxon>Viridiplantae</taxon>
        <taxon>Streptophyta</taxon>
        <taxon>Embryophyta</taxon>
        <taxon>Tracheophyta</taxon>
        <taxon>Spermatophyta</taxon>
        <taxon>Magnoliopsida</taxon>
        <taxon>eudicotyledons</taxon>
        <taxon>Gunneridae</taxon>
        <taxon>Pentapetalae</taxon>
        <taxon>asterids</taxon>
        <taxon>lamiids</taxon>
        <taxon>Lamiales</taxon>
        <taxon>Lentibulariaceae</taxon>
        <taxon>Utricularia</taxon>
    </lineage>
</organism>
<proteinExistence type="predicted"/>
<reference evidence="2" key="1">
    <citation type="submission" date="2017-03" db="EMBL/GenBank/DDBJ databases">
        <title>The mitochondrial genome of the carnivorous plant Utricularia reniformis (Lentibulariaceae): structure, comparative analysis and evolutionary landmarks.</title>
        <authorList>
            <person name="Silva S.R."/>
            <person name="Alvarenga D.O."/>
            <person name="Michael T.P."/>
            <person name="Miranda V.F.O."/>
            <person name="Varani A.M."/>
        </authorList>
    </citation>
    <scope>NUCLEOTIDE SEQUENCE</scope>
</reference>
<keyword evidence="1" id="KW-0732">Signal</keyword>
<evidence type="ECO:0000313" key="2">
    <source>
        <dbReference type="EMBL" id="ART31005.1"/>
    </source>
</evidence>
<accession>A0A1Y0B0P3</accession>
<geneLocation type="mitochondrion" evidence="2"/>
<sequence>MPLATLAYLTTTSLLLTSFLGFDVPIVPVQRRQNSMPSIQAAAPDWIHRRLTGVIAKSL</sequence>
<feature type="chain" id="PRO_5012688427" evidence="1">
    <location>
        <begin position="22"/>
        <end position="59"/>
    </location>
</feature>
<dbReference type="AlphaFoldDB" id="A0A1Y0B0P3"/>
<dbReference type="EMBL" id="KY774314">
    <property type="protein sequence ID" value="ART31005.1"/>
    <property type="molecule type" value="Genomic_DNA"/>
</dbReference>
<protein>
    <submittedName>
        <fullName evidence="2">Uncharacterized protein</fullName>
    </submittedName>
</protein>
<feature type="signal peptide" evidence="1">
    <location>
        <begin position="1"/>
        <end position="21"/>
    </location>
</feature>
<name>A0A1Y0B0P3_9LAMI</name>